<dbReference type="InterPro" id="IPR001789">
    <property type="entry name" value="Sig_transdc_resp-reg_receiver"/>
</dbReference>
<evidence type="ECO:0000256" key="11">
    <source>
        <dbReference type="SAM" id="MobiDB-lite"/>
    </source>
</evidence>
<dbReference type="AlphaFoldDB" id="A0A919YQ76"/>
<organism evidence="15 16">
    <name type="scientific">Paenibacillus montaniterrae</name>
    <dbReference type="NCBI Taxonomy" id="429341"/>
    <lineage>
        <taxon>Bacteria</taxon>
        <taxon>Bacillati</taxon>
        <taxon>Bacillota</taxon>
        <taxon>Bacilli</taxon>
        <taxon>Bacillales</taxon>
        <taxon>Paenibacillaceae</taxon>
        <taxon>Paenibacillus</taxon>
    </lineage>
</organism>
<feature type="transmembrane region" description="Helical" evidence="12">
    <location>
        <begin position="245"/>
        <end position="263"/>
    </location>
</feature>
<dbReference type="Pfam" id="PF00072">
    <property type="entry name" value="Response_reg"/>
    <property type="match status" value="1"/>
</dbReference>
<dbReference type="Gene3D" id="3.40.50.2300">
    <property type="match status" value="1"/>
</dbReference>
<evidence type="ECO:0000259" key="13">
    <source>
        <dbReference type="PROSITE" id="PS50109"/>
    </source>
</evidence>
<dbReference type="InterPro" id="IPR010559">
    <property type="entry name" value="Sig_transdc_His_kin_internal"/>
</dbReference>
<dbReference type="SMART" id="SM00388">
    <property type="entry name" value="HisKA"/>
    <property type="match status" value="1"/>
</dbReference>
<evidence type="ECO:0000256" key="7">
    <source>
        <dbReference type="ARBA" id="ARBA00022777"/>
    </source>
</evidence>
<dbReference type="GO" id="GO:0000155">
    <property type="term" value="F:phosphorelay sensor kinase activity"/>
    <property type="evidence" value="ECO:0007669"/>
    <property type="project" value="InterPro"/>
</dbReference>
<keyword evidence="7" id="KW-0418">Kinase</keyword>
<comment type="subcellular location">
    <subcellularLocation>
        <location evidence="2">Cell membrane</location>
        <topology evidence="2">Multi-pass membrane protein</topology>
    </subcellularLocation>
</comment>
<name>A0A919YQ76_9BACL</name>
<dbReference type="CDD" id="cd16922">
    <property type="entry name" value="HATPase_EvgS-ArcB-TorS-like"/>
    <property type="match status" value="1"/>
</dbReference>
<proteinExistence type="predicted"/>
<dbReference type="InterPro" id="IPR003661">
    <property type="entry name" value="HisK_dim/P_dom"/>
</dbReference>
<dbReference type="Pfam" id="PF02518">
    <property type="entry name" value="HATPase_c"/>
    <property type="match status" value="2"/>
</dbReference>
<dbReference type="SUPFAM" id="SSF52172">
    <property type="entry name" value="CheY-like"/>
    <property type="match status" value="1"/>
</dbReference>
<feature type="domain" description="Response regulatory" evidence="14">
    <location>
        <begin position="714"/>
        <end position="830"/>
    </location>
</feature>
<dbReference type="PANTHER" id="PTHR43547:SF2">
    <property type="entry name" value="HYBRID SIGNAL TRANSDUCTION HISTIDINE KINASE C"/>
    <property type="match status" value="1"/>
</dbReference>
<dbReference type="CDD" id="cd17574">
    <property type="entry name" value="REC_OmpR"/>
    <property type="match status" value="1"/>
</dbReference>
<keyword evidence="8" id="KW-0067">ATP-binding</keyword>
<feature type="transmembrane region" description="Helical" evidence="12">
    <location>
        <begin position="309"/>
        <end position="327"/>
    </location>
</feature>
<dbReference type="CDD" id="cd00082">
    <property type="entry name" value="HisKA"/>
    <property type="match status" value="1"/>
</dbReference>
<dbReference type="SMART" id="SM00448">
    <property type="entry name" value="REC"/>
    <property type="match status" value="1"/>
</dbReference>
<dbReference type="EC" id="2.7.13.3" evidence="3"/>
<keyword evidence="12" id="KW-0812">Transmembrane</keyword>
<comment type="caution">
    <text evidence="15">The sequence shown here is derived from an EMBL/GenBank/DDBJ whole genome shotgun (WGS) entry which is preliminary data.</text>
</comment>
<evidence type="ECO:0000256" key="4">
    <source>
        <dbReference type="ARBA" id="ARBA00022553"/>
    </source>
</evidence>
<dbReference type="PROSITE" id="PS50109">
    <property type="entry name" value="HIS_KIN"/>
    <property type="match status" value="2"/>
</dbReference>
<dbReference type="InterPro" id="IPR005467">
    <property type="entry name" value="His_kinase_dom"/>
</dbReference>
<comment type="catalytic activity">
    <reaction evidence="1">
        <text>ATP + protein L-histidine = ADP + protein N-phospho-L-histidine.</text>
        <dbReference type="EC" id="2.7.13.3"/>
    </reaction>
</comment>
<dbReference type="SUPFAM" id="SSF49785">
    <property type="entry name" value="Galactose-binding domain-like"/>
    <property type="match status" value="1"/>
</dbReference>
<feature type="domain" description="Histidine kinase" evidence="13">
    <location>
        <begin position="941"/>
        <end position="1040"/>
    </location>
</feature>
<dbReference type="Pfam" id="PF06580">
    <property type="entry name" value="His_kinase"/>
    <property type="match status" value="1"/>
</dbReference>
<evidence type="ECO:0000313" key="16">
    <source>
        <dbReference type="Proteomes" id="UP000683139"/>
    </source>
</evidence>
<keyword evidence="12" id="KW-1133">Transmembrane helix</keyword>
<dbReference type="GO" id="GO:0005524">
    <property type="term" value="F:ATP binding"/>
    <property type="evidence" value="ECO:0007669"/>
    <property type="project" value="UniProtKB-KW"/>
</dbReference>
<feature type="transmembrane region" description="Helical" evidence="12">
    <location>
        <begin position="339"/>
        <end position="358"/>
    </location>
</feature>
<feature type="transmembrane region" description="Helical" evidence="12">
    <location>
        <begin position="278"/>
        <end position="297"/>
    </location>
</feature>
<dbReference type="Gene3D" id="2.60.120.260">
    <property type="entry name" value="Galactose-binding domain-like"/>
    <property type="match status" value="1"/>
</dbReference>
<dbReference type="SMART" id="SM00387">
    <property type="entry name" value="HATPase_c"/>
    <property type="match status" value="2"/>
</dbReference>
<dbReference type="RefSeq" id="WP_213514509.1">
    <property type="nucleotide sequence ID" value="NZ_BOSE01000003.1"/>
</dbReference>
<reference evidence="15" key="1">
    <citation type="submission" date="2021-03" db="EMBL/GenBank/DDBJ databases">
        <title>Antimicrobial resistance genes in bacteria isolated from Japanese honey, and their potential for conferring macrolide and lincosamide resistance in the American foulbrood pathogen Paenibacillus larvae.</title>
        <authorList>
            <person name="Okamoto M."/>
            <person name="Kumagai M."/>
            <person name="Kanamori H."/>
            <person name="Takamatsu D."/>
        </authorList>
    </citation>
    <scope>NUCLEOTIDE SEQUENCE</scope>
    <source>
        <strain evidence="15">J40TS1</strain>
    </source>
</reference>
<dbReference type="PRINTS" id="PR00344">
    <property type="entry name" value="BCTRLSENSOR"/>
</dbReference>
<evidence type="ECO:0000256" key="12">
    <source>
        <dbReference type="SAM" id="Phobius"/>
    </source>
</evidence>
<keyword evidence="4 10" id="KW-0597">Phosphoprotein</keyword>
<dbReference type="Pfam" id="PF00512">
    <property type="entry name" value="HisKA"/>
    <property type="match status" value="1"/>
</dbReference>
<evidence type="ECO:0000256" key="3">
    <source>
        <dbReference type="ARBA" id="ARBA00012438"/>
    </source>
</evidence>
<evidence type="ECO:0000256" key="5">
    <source>
        <dbReference type="ARBA" id="ARBA00022679"/>
    </source>
</evidence>
<dbReference type="FunFam" id="3.30.565.10:FF:000006">
    <property type="entry name" value="Sensor histidine kinase WalK"/>
    <property type="match status" value="1"/>
</dbReference>
<dbReference type="Gene3D" id="3.30.565.10">
    <property type="entry name" value="Histidine kinase-like ATPase, C-terminal domain"/>
    <property type="match status" value="2"/>
</dbReference>
<keyword evidence="6" id="KW-0547">Nucleotide-binding</keyword>
<feature type="domain" description="Histidine kinase" evidence="13">
    <location>
        <begin position="441"/>
        <end position="659"/>
    </location>
</feature>
<evidence type="ECO:0000256" key="1">
    <source>
        <dbReference type="ARBA" id="ARBA00000085"/>
    </source>
</evidence>
<dbReference type="InterPro" id="IPR011006">
    <property type="entry name" value="CheY-like_superfamily"/>
</dbReference>
<accession>A0A919YQ76</accession>
<dbReference type="InterPro" id="IPR036890">
    <property type="entry name" value="HATPase_C_sf"/>
</dbReference>
<dbReference type="InterPro" id="IPR003594">
    <property type="entry name" value="HATPase_dom"/>
</dbReference>
<gene>
    <name evidence="15" type="ORF">J40TS1_18760</name>
</gene>
<feature type="transmembrane region" description="Helical" evidence="12">
    <location>
        <begin position="220"/>
        <end position="238"/>
    </location>
</feature>
<keyword evidence="5" id="KW-0808">Transferase</keyword>
<dbReference type="SUPFAM" id="SSF47384">
    <property type="entry name" value="Homodimeric domain of signal transducing histidine kinase"/>
    <property type="match status" value="1"/>
</dbReference>
<sequence length="1047" mass="118555">MLNPIKKRKLWLNIVYLLLVFLVLNGGRLAWLAAFEAGEAQNIKQGVLDLRSWDALDDKTITLDGEWEFYPEQFIASNPKGEELQPQYIAVPEDWSEHLDPQQPSPYGFGSYRLTLLVDPDLQHSYTLRVVSARSASKLYVNGKLLGQSGIPAERKENYHPYNIPYNGTFTSDENGKIEIIIEAANFADIRGGGLIRSLKLGSEQAVTNEVNLSNSMQQLVASVFLMHGLYAVALYFAGIRRMQLVWLFVFIVSFTALIMGGSEDKLLQLWLGMSYSFSFRLVVLSLSLMCFALYQLLSPYLLTKHKKAFYVVQVINASAFIAAMFVPFDALMLLNNGYSLVIVVVLLISFIIFLLNLKQGYSINRIYLLSVLAVCNHLLWWFIFITTGIKVMYYPFDLIVAMTGFSIMWCRHILSIYREKSILTEKLQRSIDMRDEFLANTSHELRNPLHSMVNIAQVVLERDGKLLSQRSIKDFEGIVAVGKRLSLMLDELLDVMSYKENMLRMNKSQISLDKLATGVIDLLAYMRRSEHVVIINRIDSDFPTVWGDENRLIQILYNLLHNALKYTVKGTVTISAEISGQYALIKVEDTGLGMSESILQQIFEPYEQGTDNNRPIEGGFGLGLSITKKLVELHGGEISVHSVPNQGSIFQFTLPLAPVATEAEPVEADSRNKLFIHAVDDAARRQQATEPVERAEPASENTSTAEANLYRPKLLLVDDEPINVHVLESILEADYYEMKQASSGEEALQMLQQQEWDLVISDVMMPGMSGYELTRRIRQQYSLTELPVLLLTARSQPQDLQHAFACGANDYVRKPMDANEIRSRVRALTSVKKSLRERLLMEAAWLQAQIQPHFFFNTINSVIALSEIDLEQMKKLLEAFSSYLRDKFRYSHAKDMASIEEELNLVRTYLFIEQARYGDRLQVKWELDECAELKLPPLTIQPLVENAIRHGLMPRAEGGCVTIQIQVRAHDYRIAVTDNGIGMDDATQQAVLKEDAAVLTGVGLLNTNRRLQWHYRSGLLIESRPGFGTTIGFHIPKEQRAASATV</sequence>
<protein>
    <recommendedName>
        <fullName evidence="3">histidine kinase</fullName>
        <ecNumber evidence="3">2.7.13.3</ecNumber>
    </recommendedName>
</protein>
<dbReference type="SUPFAM" id="SSF55874">
    <property type="entry name" value="ATPase domain of HSP90 chaperone/DNA topoisomerase II/histidine kinase"/>
    <property type="match status" value="2"/>
</dbReference>
<dbReference type="PROSITE" id="PS50110">
    <property type="entry name" value="RESPONSE_REGULATORY"/>
    <property type="match status" value="1"/>
</dbReference>
<dbReference type="EMBL" id="BOSE01000003">
    <property type="protein sequence ID" value="GIP16234.1"/>
    <property type="molecule type" value="Genomic_DNA"/>
</dbReference>
<evidence type="ECO:0000256" key="2">
    <source>
        <dbReference type="ARBA" id="ARBA00004651"/>
    </source>
</evidence>
<evidence type="ECO:0000256" key="6">
    <source>
        <dbReference type="ARBA" id="ARBA00022741"/>
    </source>
</evidence>
<feature type="region of interest" description="Disordered" evidence="11">
    <location>
        <begin position="686"/>
        <end position="706"/>
    </location>
</feature>
<dbReference type="Gene3D" id="1.10.287.130">
    <property type="match status" value="1"/>
</dbReference>
<dbReference type="GO" id="GO:0005886">
    <property type="term" value="C:plasma membrane"/>
    <property type="evidence" value="ECO:0007669"/>
    <property type="project" value="UniProtKB-SubCell"/>
</dbReference>
<keyword evidence="16" id="KW-1185">Reference proteome</keyword>
<dbReference type="Proteomes" id="UP000683139">
    <property type="component" value="Unassembled WGS sequence"/>
</dbReference>
<feature type="modified residue" description="4-aspartylphosphate" evidence="10">
    <location>
        <position position="763"/>
    </location>
</feature>
<feature type="transmembrane region" description="Helical" evidence="12">
    <location>
        <begin position="367"/>
        <end position="386"/>
    </location>
</feature>
<dbReference type="InterPro" id="IPR004358">
    <property type="entry name" value="Sig_transdc_His_kin-like_C"/>
</dbReference>
<evidence type="ECO:0000256" key="8">
    <source>
        <dbReference type="ARBA" id="ARBA00022840"/>
    </source>
</evidence>
<dbReference type="PANTHER" id="PTHR43547">
    <property type="entry name" value="TWO-COMPONENT HISTIDINE KINASE"/>
    <property type="match status" value="1"/>
</dbReference>
<keyword evidence="12" id="KW-0472">Membrane</keyword>
<evidence type="ECO:0000256" key="9">
    <source>
        <dbReference type="ARBA" id="ARBA00023012"/>
    </source>
</evidence>
<keyword evidence="9" id="KW-0902">Two-component regulatory system</keyword>
<dbReference type="InterPro" id="IPR008979">
    <property type="entry name" value="Galactose-bd-like_sf"/>
</dbReference>
<dbReference type="InterPro" id="IPR036097">
    <property type="entry name" value="HisK_dim/P_sf"/>
</dbReference>
<evidence type="ECO:0000256" key="10">
    <source>
        <dbReference type="PROSITE-ProRule" id="PRU00169"/>
    </source>
</evidence>
<evidence type="ECO:0000313" key="15">
    <source>
        <dbReference type="EMBL" id="GIP16234.1"/>
    </source>
</evidence>
<evidence type="ECO:0000259" key="14">
    <source>
        <dbReference type="PROSITE" id="PS50110"/>
    </source>
</evidence>